<gene>
    <name evidence="2" type="ORF">MU0053_004362</name>
</gene>
<dbReference type="SUPFAM" id="SSF51338">
    <property type="entry name" value="Composite domain of metallo-dependent hydrolases"/>
    <property type="match status" value="1"/>
</dbReference>
<dbReference type="EMBL" id="OY726397">
    <property type="protein sequence ID" value="CAJ1509940.1"/>
    <property type="molecule type" value="Genomic_DNA"/>
</dbReference>
<dbReference type="SUPFAM" id="SSF51556">
    <property type="entry name" value="Metallo-dependent hydrolases"/>
    <property type="match status" value="1"/>
</dbReference>
<reference evidence="2 3" key="1">
    <citation type="submission" date="2023-08" db="EMBL/GenBank/DDBJ databases">
        <authorList>
            <person name="Folkvardsen B D."/>
            <person name="Norman A."/>
        </authorList>
    </citation>
    <scope>NUCLEOTIDE SEQUENCE [LARGE SCALE GENOMIC DNA]</scope>
    <source>
        <strain evidence="2 3">Mu0053</strain>
    </source>
</reference>
<dbReference type="InterPro" id="IPR013108">
    <property type="entry name" value="Amidohydro_3"/>
</dbReference>
<protein>
    <submittedName>
        <fullName evidence="2">Amidohydrolase family protein</fullName>
    </submittedName>
</protein>
<organism evidence="2 3">
    <name type="scientific">[Mycobacterium] burgundiense</name>
    <dbReference type="NCBI Taxonomy" id="3064286"/>
    <lineage>
        <taxon>Bacteria</taxon>
        <taxon>Bacillati</taxon>
        <taxon>Actinomycetota</taxon>
        <taxon>Actinomycetes</taxon>
        <taxon>Mycobacteriales</taxon>
        <taxon>Mycobacteriaceae</taxon>
        <taxon>Mycolicibacterium</taxon>
    </lineage>
</organism>
<dbReference type="Proteomes" id="UP001190465">
    <property type="component" value="Chromosome"/>
</dbReference>
<dbReference type="Gene3D" id="3.20.20.140">
    <property type="entry name" value="Metal-dependent hydrolases"/>
    <property type="match status" value="2"/>
</dbReference>
<dbReference type="Gene3D" id="2.30.40.10">
    <property type="entry name" value="Urease, subunit C, domain 1"/>
    <property type="match status" value="2"/>
</dbReference>
<feature type="domain" description="Amidohydrolase 3" evidence="1">
    <location>
        <begin position="36"/>
        <end position="444"/>
    </location>
</feature>
<evidence type="ECO:0000313" key="2">
    <source>
        <dbReference type="EMBL" id="CAJ1509940.1"/>
    </source>
</evidence>
<dbReference type="Gene3D" id="3.10.310.70">
    <property type="match status" value="1"/>
</dbReference>
<keyword evidence="3" id="KW-1185">Reference proteome</keyword>
<proteinExistence type="predicted"/>
<accession>A0ABM9M473</accession>
<sequence length="448" mass="47383">MLIRKATLLDGDVVDIRVSDVIDEIGADLTPQAGEDVLDAAGGTVLPGLHDHHLHLRAAAVAATSVRVGPGKAHTAEDLADILRAAAPGEDGWIRAVGYHDAVAGPLDRRLLDALAPRHPVRVQHRSGALWTLNSAALRKLGLEDHPDGRFHRGDGALTLPDRPPSLRALGAQFSRFGITGVTDATPDQDRDDLENLAAARRSGDLPQRLHCMAPADAAQQPIVGLTLGPAKKILDDDSLDLDGLTAWIAGTHARGHPVAVHCVTDSQLVVTLAALRAAGAHPRDRIEHAAIVPTDLIADLADLRVTVVTQPNFVAERGDQYRTDIPATEHDQLWRLASLLAAGVRVALSTDVPFGAGDPWAAMRAAVSRRTPSGAVLGGRERVPAHTALTMFLGRADQPHRIRTLEPGAPADLCVLTAAPEQALARLDADLVAATVIGGEVVYRSVR</sequence>
<dbReference type="InterPro" id="IPR032466">
    <property type="entry name" value="Metal_Hydrolase"/>
</dbReference>
<evidence type="ECO:0000259" key="1">
    <source>
        <dbReference type="Pfam" id="PF07969"/>
    </source>
</evidence>
<dbReference type="InterPro" id="IPR011059">
    <property type="entry name" value="Metal-dep_hydrolase_composite"/>
</dbReference>
<dbReference type="RefSeq" id="WP_308479662.1">
    <property type="nucleotide sequence ID" value="NZ_OY726397.1"/>
</dbReference>
<name>A0ABM9M473_9MYCO</name>
<dbReference type="Pfam" id="PF07969">
    <property type="entry name" value="Amidohydro_3"/>
    <property type="match status" value="1"/>
</dbReference>
<evidence type="ECO:0000313" key="3">
    <source>
        <dbReference type="Proteomes" id="UP001190465"/>
    </source>
</evidence>
<dbReference type="PANTHER" id="PTHR22642">
    <property type="entry name" value="IMIDAZOLONEPROPIONASE"/>
    <property type="match status" value="1"/>
</dbReference>
<dbReference type="PANTHER" id="PTHR22642:SF2">
    <property type="entry name" value="PROTEIN LONG AFTER FAR-RED 3"/>
    <property type="match status" value="1"/>
</dbReference>